<keyword evidence="2" id="KW-1185">Reference proteome</keyword>
<accession>A0A917B8U4</accession>
<dbReference type="Proteomes" id="UP000649179">
    <property type="component" value="Unassembled WGS sequence"/>
</dbReference>
<dbReference type="RefSeq" id="WP_188777070.1">
    <property type="nucleotide sequence ID" value="NZ_BMKQ01000001.1"/>
</dbReference>
<organism evidence="1 2">
    <name type="scientific">Marmoricola endophyticus</name>
    <dbReference type="NCBI Taxonomy" id="2040280"/>
    <lineage>
        <taxon>Bacteria</taxon>
        <taxon>Bacillati</taxon>
        <taxon>Actinomycetota</taxon>
        <taxon>Actinomycetes</taxon>
        <taxon>Propionibacteriales</taxon>
        <taxon>Nocardioidaceae</taxon>
        <taxon>Marmoricola</taxon>
    </lineage>
</organism>
<evidence type="ECO:0000313" key="1">
    <source>
        <dbReference type="EMBL" id="GGF30616.1"/>
    </source>
</evidence>
<dbReference type="EMBL" id="BMKQ01000001">
    <property type="protein sequence ID" value="GGF30616.1"/>
    <property type="molecule type" value="Genomic_DNA"/>
</dbReference>
<dbReference type="SUPFAM" id="SSF53254">
    <property type="entry name" value="Phosphoglycerate mutase-like"/>
    <property type="match status" value="1"/>
</dbReference>
<protein>
    <recommendedName>
        <fullName evidence="3">Histidine phosphatase family protein</fullName>
    </recommendedName>
</protein>
<dbReference type="Pfam" id="PF00300">
    <property type="entry name" value="His_Phos_1"/>
    <property type="match status" value="1"/>
</dbReference>
<dbReference type="CDD" id="cd07040">
    <property type="entry name" value="HP"/>
    <property type="match status" value="1"/>
</dbReference>
<proteinExistence type="predicted"/>
<dbReference type="SMART" id="SM00855">
    <property type="entry name" value="PGAM"/>
    <property type="match status" value="1"/>
</dbReference>
<dbReference type="InterPro" id="IPR050275">
    <property type="entry name" value="PGM_Phosphatase"/>
</dbReference>
<dbReference type="Gene3D" id="3.40.50.1240">
    <property type="entry name" value="Phosphoglycerate mutase-like"/>
    <property type="match status" value="1"/>
</dbReference>
<reference evidence="1" key="2">
    <citation type="submission" date="2020-09" db="EMBL/GenBank/DDBJ databases">
        <authorList>
            <person name="Sun Q."/>
            <person name="Zhou Y."/>
        </authorList>
    </citation>
    <scope>NUCLEOTIDE SEQUENCE</scope>
    <source>
        <strain evidence="1">CGMCC 1.16067</strain>
    </source>
</reference>
<dbReference type="InterPro" id="IPR029033">
    <property type="entry name" value="His_PPase_superfam"/>
</dbReference>
<dbReference type="PANTHER" id="PTHR48100">
    <property type="entry name" value="BROAD-SPECIFICITY PHOSPHATASE YOR283W-RELATED"/>
    <property type="match status" value="1"/>
</dbReference>
<reference evidence="1" key="1">
    <citation type="journal article" date="2014" name="Int. J. Syst. Evol. Microbiol.">
        <title>Complete genome sequence of Corynebacterium casei LMG S-19264T (=DSM 44701T), isolated from a smear-ripened cheese.</title>
        <authorList>
            <consortium name="US DOE Joint Genome Institute (JGI-PGF)"/>
            <person name="Walter F."/>
            <person name="Albersmeier A."/>
            <person name="Kalinowski J."/>
            <person name="Ruckert C."/>
        </authorList>
    </citation>
    <scope>NUCLEOTIDE SEQUENCE</scope>
    <source>
        <strain evidence="1">CGMCC 1.16067</strain>
    </source>
</reference>
<name>A0A917B8U4_9ACTN</name>
<evidence type="ECO:0008006" key="3">
    <source>
        <dbReference type="Google" id="ProtNLM"/>
    </source>
</evidence>
<dbReference type="GO" id="GO:0005737">
    <property type="term" value="C:cytoplasm"/>
    <property type="evidence" value="ECO:0007669"/>
    <property type="project" value="TreeGrafter"/>
</dbReference>
<dbReference type="InterPro" id="IPR013078">
    <property type="entry name" value="His_Pase_superF_clade-1"/>
</dbReference>
<gene>
    <name evidence="1" type="ORF">GCM10011519_00050</name>
</gene>
<dbReference type="AlphaFoldDB" id="A0A917B8U4"/>
<dbReference type="GO" id="GO:0016791">
    <property type="term" value="F:phosphatase activity"/>
    <property type="evidence" value="ECO:0007669"/>
    <property type="project" value="TreeGrafter"/>
</dbReference>
<sequence length="210" mass="22046">MPPSRGWGVGAEPTRLVLVRHGVTAHTADKRFSGGLSGVNPGLTDEGRAQVASAATLLDGSVDALVTSPVRRTVESAAILSERLGLDAVEEPGLAETDFGGWEGLTFGEVRAGHPEQLDAWLGSLDEPAGGTGESFRVVQHRVLAARDRLLASYAGRTVVAVSHVTPIKILVADAVGAPLEAVYRMELAPAAVSEIAYYPEPSLRAFNRT</sequence>
<evidence type="ECO:0000313" key="2">
    <source>
        <dbReference type="Proteomes" id="UP000649179"/>
    </source>
</evidence>
<comment type="caution">
    <text evidence="1">The sequence shown here is derived from an EMBL/GenBank/DDBJ whole genome shotgun (WGS) entry which is preliminary data.</text>
</comment>
<dbReference type="PANTHER" id="PTHR48100:SF62">
    <property type="entry name" value="GLUCOSYL-3-PHOSPHOGLYCERATE PHOSPHATASE"/>
    <property type="match status" value="1"/>
</dbReference>